<evidence type="ECO:0000313" key="2">
    <source>
        <dbReference type="Proteomes" id="UP000640725"/>
    </source>
</evidence>
<name>A0ABR9UJE0_9CYAN</name>
<sequence>MRINPDQCFDQYSGFQEELKLRMDNLSRGLQQIIVETCAHYQGYFYS</sequence>
<protein>
    <submittedName>
        <fullName evidence="1">Uncharacterized protein</fullName>
    </submittedName>
</protein>
<dbReference type="Proteomes" id="UP000640725">
    <property type="component" value="Unassembled WGS sequence"/>
</dbReference>
<dbReference type="RefSeq" id="WP_193871895.1">
    <property type="nucleotide sequence ID" value="NZ_JADEWU010000109.1"/>
</dbReference>
<organism evidence="1 2">
    <name type="scientific">Planktothrix mougeotii LEGE 06226</name>
    <dbReference type="NCBI Taxonomy" id="1828728"/>
    <lineage>
        <taxon>Bacteria</taxon>
        <taxon>Bacillati</taxon>
        <taxon>Cyanobacteriota</taxon>
        <taxon>Cyanophyceae</taxon>
        <taxon>Oscillatoriophycideae</taxon>
        <taxon>Oscillatoriales</taxon>
        <taxon>Microcoleaceae</taxon>
        <taxon>Planktothrix</taxon>
    </lineage>
</organism>
<gene>
    <name evidence="1" type="ORF">IQ236_25625</name>
</gene>
<keyword evidence="2" id="KW-1185">Reference proteome</keyword>
<accession>A0ABR9UJE0</accession>
<comment type="caution">
    <text evidence="1">The sequence shown here is derived from an EMBL/GenBank/DDBJ whole genome shotgun (WGS) entry which is preliminary data.</text>
</comment>
<reference evidence="1 2" key="1">
    <citation type="submission" date="2020-10" db="EMBL/GenBank/DDBJ databases">
        <authorList>
            <person name="Castelo-Branco R."/>
            <person name="Eusebio N."/>
            <person name="Adriana R."/>
            <person name="Vieira A."/>
            <person name="Brugerolle De Fraissinette N."/>
            <person name="Rezende De Castro R."/>
            <person name="Schneider M.P."/>
            <person name="Vasconcelos V."/>
            <person name="Leao P.N."/>
        </authorList>
    </citation>
    <scope>NUCLEOTIDE SEQUENCE [LARGE SCALE GENOMIC DNA]</scope>
    <source>
        <strain evidence="1 2">LEGE 06226</strain>
    </source>
</reference>
<dbReference type="EMBL" id="JADEWU010000109">
    <property type="protein sequence ID" value="MBE9146578.1"/>
    <property type="molecule type" value="Genomic_DNA"/>
</dbReference>
<evidence type="ECO:0000313" key="1">
    <source>
        <dbReference type="EMBL" id="MBE9146578.1"/>
    </source>
</evidence>
<proteinExistence type="predicted"/>